<evidence type="ECO:0000313" key="6">
    <source>
        <dbReference type="Proteomes" id="UP000283738"/>
    </source>
</evidence>
<organism evidence="3 5">
    <name type="scientific">Roseburia inulinivorans</name>
    <dbReference type="NCBI Taxonomy" id="360807"/>
    <lineage>
        <taxon>Bacteria</taxon>
        <taxon>Bacillati</taxon>
        <taxon>Bacillota</taxon>
        <taxon>Clostridia</taxon>
        <taxon>Lachnospirales</taxon>
        <taxon>Lachnospiraceae</taxon>
        <taxon>Roseburia</taxon>
    </lineage>
</organism>
<dbReference type="PANTHER" id="PTHR43531:SF11">
    <property type="entry name" value="METHYL-ACCEPTING CHEMOTAXIS PROTEIN 3"/>
    <property type="match status" value="1"/>
</dbReference>
<dbReference type="EMBL" id="CYYR01000002">
    <property type="protein sequence ID" value="CUN43703.1"/>
    <property type="molecule type" value="Genomic_DNA"/>
</dbReference>
<comment type="similarity">
    <text evidence="2">Belongs to the methyl-accepting chemotaxis (MCP) protein family.</text>
</comment>
<dbReference type="Gene3D" id="1.10.287.950">
    <property type="entry name" value="Methyl-accepting chemotaxis protein"/>
    <property type="match status" value="1"/>
</dbReference>
<proteinExistence type="inferred from homology"/>
<gene>
    <name evidence="4" type="ORF">DWY96_15875</name>
    <name evidence="3" type="ORF">ERS852392_00353</name>
</gene>
<dbReference type="AlphaFoldDB" id="A0A173WW25"/>
<dbReference type="PANTHER" id="PTHR43531">
    <property type="entry name" value="PROTEIN ICFG"/>
    <property type="match status" value="1"/>
</dbReference>
<accession>A0A173WW25</accession>
<dbReference type="SUPFAM" id="SSF58104">
    <property type="entry name" value="Methyl-accepting chemotaxis protein (MCP) signaling domain"/>
    <property type="match status" value="1"/>
</dbReference>
<evidence type="ECO:0000313" key="3">
    <source>
        <dbReference type="EMBL" id="CUN43703.1"/>
    </source>
</evidence>
<reference evidence="3 5" key="1">
    <citation type="submission" date="2015-09" db="EMBL/GenBank/DDBJ databases">
        <authorList>
            <consortium name="Pathogen Informatics"/>
        </authorList>
    </citation>
    <scope>NUCLEOTIDE SEQUENCE [LARGE SCALE GENOMIC DNA]</scope>
    <source>
        <strain evidence="3 5">2789STDY5608835</strain>
    </source>
</reference>
<evidence type="ECO:0000256" key="2">
    <source>
        <dbReference type="ARBA" id="ARBA00029447"/>
    </source>
</evidence>
<dbReference type="Proteomes" id="UP000283738">
    <property type="component" value="Unassembled WGS sequence"/>
</dbReference>
<keyword evidence="1" id="KW-0145">Chemotaxis</keyword>
<name>A0A173WW25_9FIRM</name>
<dbReference type="EMBL" id="QRTF01000050">
    <property type="protein sequence ID" value="RGQ45246.1"/>
    <property type="molecule type" value="Genomic_DNA"/>
</dbReference>
<dbReference type="Proteomes" id="UP000095395">
    <property type="component" value="Unassembled WGS sequence"/>
</dbReference>
<evidence type="ECO:0000313" key="5">
    <source>
        <dbReference type="Proteomes" id="UP000095395"/>
    </source>
</evidence>
<evidence type="ECO:0000313" key="4">
    <source>
        <dbReference type="EMBL" id="RGQ45246.1"/>
    </source>
</evidence>
<dbReference type="InterPro" id="IPR051310">
    <property type="entry name" value="MCP_chemotaxis"/>
</dbReference>
<sequence length="87" mass="9339">MYAEKASASLKEVVDGIQTIAGSARKMKEISIEQADSMDQVEQTAERIAEVVQNNSVAAEETSATSEELTAQATTLSGMVSVFKLRE</sequence>
<protein>
    <submittedName>
        <fullName evidence="3">Methyl-accepting protein IV</fullName>
    </submittedName>
</protein>
<evidence type="ECO:0000256" key="1">
    <source>
        <dbReference type="ARBA" id="ARBA00022500"/>
    </source>
</evidence>
<reference evidence="4 6" key="2">
    <citation type="submission" date="2018-08" db="EMBL/GenBank/DDBJ databases">
        <title>A genome reference for cultivated species of the human gut microbiota.</title>
        <authorList>
            <person name="Zou Y."/>
            <person name="Xue W."/>
            <person name="Luo G."/>
        </authorList>
    </citation>
    <scope>NUCLEOTIDE SEQUENCE [LARGE SCALE GENOMIC DNA]</scope>
    <source>
        <strain evidence="4 6">AF28-15</strain>
    </source>
</reference>
<dbReference type="GO" id="GO:0005886">
    <property type="term" value="C:plasma membrane"/>
    <property type="evidence" value="ECO:0007669"/>
    <property type="project" value="TreeGrafter"/>
</dbReference>
<dbReference type="GO" id="GO:0006935">
    <property type="term" value="P:chemotaxis"/>
    <property type="evidence" value="ECO:0007669"/>
    <property type="project" value="UniProtKB-KW"/>
</dbReference>
<dbReference type="GO" id="GO:0004888">
    <property type="term" value="F:transmembrane signaling receptor activity"/>
    <property type="evidence" value="ECO:0007669"/>
    <property type="project" value="TreeGrafter"/>
</dbReference>